<sequence length="82" mass="9567">MKTCYDKKKKGTVMTPQEKEFEAMKSEIHKEIRAIFKTNMKIFDWDIPENDDRASAELILGAMQEALDTLKEEVTSGKYDNY</sequence>
<accession>A0A1W1E6U0</accession>
<gene>
    <name evidence="1" type="ORF">MNB_SV-4-220</name>
</gene>
<proteinExistence type="predicted"/>
<dbReference type="AlphaFoldDB" id="A0A1W1E6U0"/>
<evidence type="ECO:0000313" key="1">
    <source>
        <dbReference type="EMBL" id="SFV89665.1"/>
    </source>
</evidence>
<reference evidence="1" key="1">
    <citation type="submission" date="2016-10" db="EMBL/GenBank/DDBJ databases">
        <authorList>
            <person name="de Groot N.N."/>
        </authorList>
    </citation>
    <scope>NUCLEOTIDE SEQUENCE</scope>
</reference>
<name>A0A1W1E6U0_9ZZZZ</name>
<protein>
    <submittedName>
        <fullName evidence="1">Uncharacterized protein</fullName>
    </submittedName>
</protein>
<dbReference type="EMBL" id="FPIB01000001">
    <property type="protein sequence ID" value="SFV89665.1"/>
    <property type="molecule type" value="Genomic_DNA"/>
</dbReference>
<organism evidence="1">
    <name type="scientific">hydrothermal vent metagenome</name>
    <dbReference type="NCBI Taxonomy" id="652676"/>
    <lineage>
        <taxon>unclassified sequences</taxon>
        <taxon>metagenomes</taxon>
        <taxon>ecological metagenomes</taxon>
    </lineage>
</organism>